<accession>A0A816VUA0</accession>
<dbReference type="InterPro" id="IPR000768">
    <property type="entry name" value="ART"/>
</dbReference>
<comment type="catalytic activity">
    <reaction evidence="8 10">
        <text>L-arginyl-[protein] + NAD(+) = N(omega)-(ADP-D-ribosyl)-L-arginyl-[protein] + nicotinamide + H(+)</text>
        <dbReference type="Rhea" id="RHEA:19149"/>
        <dbReference type="Rhea" id="RHEA-COMP:10532"/>
        <dbReference type="Rhea" id="RHEA-COMP:15087"/>
        <dbReference type="ChEBI" id="CHEBI:15378"/>
        <dbReference type="ChEBI" id="CHEBI:17154"/>
        <dbReference type="ChEBI" id="CHEBI:29965"/>
        <dbReference type="ChEBI" id="CHEBI:57540"/>
        <dbReference type="ChEBI" id="CHEBI:142554"/>
        <dbReference type="EC" id="2.4.2.31"/>
    </reaction>
</comment>
<comment type="caution">
    <text evidence="11">The sequence shown here is derived from an EMBL/GenBank/DDBJ whole genome shotgun (WGS) entry which is preliminary data.</text>
</comment>
<dbReference type="Pfam" id="PF01129">
    <property type="entry name" value="ART"/>
    <property type="match status" value="1"/>
</dbReference>
<dbReference type="AlphaFoldDB" id="A0A816VUA0"/>
<evidence type="ECO:0000256" key="10">
    <source>
        <dbReference type="RuleBase" id="RU361228"/>
    </source>
</evidence>
<protein>
    <recommendedName>
        <fullName evidence="10">NAD(P)(+)--arginine ADP-ribosyltransferase</fullName>
        <ecNumber evidence="10">2.4.2.31</ecNumber>
    </recommendedName>
    <alternativeName>
        <fullName evidence="10">Mono(ADP-ribosyl)transferase</fullName>
    </alternativeName>
</protein>
<keyword evidence="6" id="KW-0677">Repeat</keyword>
<dbReference type="Gene3D" id="2.120.10.30">
    <property type="entry name" value="TolB, C-terminal domain"/>
    <property type="match status" value="2"/>
</dbReference>
<evidence type="ECO:0000313" key="11">
    <source>
        <dbReference type="EMBL" id="CAF2125263.1"/>
    </source>
</evidence>
<organism evidence="11 12">
    <name type="scientific">Rotaria magnacalcarata</name>
    <dbReference type="NCBI Taxonomy" id="392030"/>
    <lineage>
        <taxon>Eukaryota</taxon>
        <taxon>Metazoa</taxon>
        <taxon>Spiralia</taxon>
        <taxon>Gnathifera</taxon>
        <taxon>Rotifera</taxon>
        <taxon>Eurotatoria</taxon>
        <taxon>Bdelloidea</taxon>
        <taxon>Philodinida</taxon>
        <taxon>Philodinidae</taxon>
        <taxon>Rotaria</taxon>
    </lineage>
</organism>
<dbReference type="InterPro" id="IPR001258">
    <property type="entry name" value="NHL_repeat"/>
</dbReference>
<name>A0A816VUA0_9BILA</name>
<reference evidence="11" key="1">
    <citation type="submission" date="2021-02" db="EMBL/GenBank/DDBJ databases">
        <authorList>
            <person name="Nowell W R."/>
        </authorList>
    </citation>
    <scope>NUCLEOTIDE SEQUENCE</scope>
</reference>
<dbReference type="SUPFAM" id="SSF101898">
    <property type="entry name" value="NHL repeat"/>
    <property type="match status" value="1"/>
</dbReference>
<keyword evidence="3 10" id="KW-0808">Transferase</keyword>
<dbReference type="PROSITE" id="PS51125">
    <property type="entry name" value="NHL"/>
    <property type="match status" value="2"/>
</dbReference>
<dbReference type="GO" id="GO:0106274">
    <property type="term" value="F:NAD+-protein-arginine ADP-ribosyltransferase activity"/>
    <property type="evidence" value="ECO:0007669"/>
    <property type="project" value="UniProtKB-EC"/>
</dbReference>
<dbReference type="PANTHER" id="PTHR10680">
    <property type="entry name" value="PEPTIDYL-GLYCINE ALPHA-AMIDATING MONOOXYGENASE"/>
    <property type="match status" value="1"/>
</dbReference>
<evidence type="ECO:0000256" key="4">
    <source>
        <dbReference type="ARBA" id="ARBA00022695"/>
    </source>
</evidence>
<dbReference type="SUPFAM" id="SSF56399">
    <property type="entry name" value="ADP-ribosylation"/>
    <property type="match status" value="1"/>
</dbReference>
<keyword evidence="2 10" id="KW-0328">Glycosyltransferase</keyword>
<dbReference type="CDD" id="cd05819">
    <property type="entry name" value="NHL"/>
    <property type="match status" value="1"/>
</dbReference>
<keyword evidence="4" id="KW-0548">Nucleotidyltransferase</keyword>
<evidence type="ECO:0000256" key="2">
    <source>
        <dbReference type="ARBA" id="ARBA00022676"/>
    </source>
</evidence>
<dbReference type="Gene3D" id="2.40.10.500">
    <property type="match status" value="1"/>
</dbReference>
<feature type="repeat" description="NHL" evidence="9">
    <location>
        <begin position="436"/>
        <end position="475"/>
    </location>
</feature>
<dbReference type="EMBL" id="CAJNRE010014139">
    <property type="protein sequence ID" value="CAF2125263.1"/>
    <property type="molecule type" value="Genomic_DNA"/>
</dbReference>
<dbReference type="GO" id="GO:0005576">
    <property type="term" value="C:extracellular region"/>
    <property type="evidence" value="ECO:0007669"/>
    <property type="project" value="TreeGrafter"/>
</dbReference>
<dbReference type="Pfam" id="PF01436">
    <property type="entry name" value="NHL"/>
    <property type="match status" value="1"/>
</dbReference>
<keyword evidence="7" id="KW-0325">Glycoprotein</keyword>
<evidence type="ECO:0000256" key="9">
    <source>
        <dbReference type="PROSITE-ProRule" id="PRU00504"/>
    </source>
</evidence>
<dbReference type="InterPro" id="IPR011042">
    <property type="entry name" value="6-blade_b-propeller_TolB-like"/>
</dbReference>
<proteinExistence type="inferred from homology"/>
<evidence type="ECO:0000256" key="1">
    <source>
        <dbReference type="ARBA" id="ARBA00009558"/>
    </source>
</evidence>
<evidence type="ECO:0000256" key="5">
    <source>
        <dbReference type="ARBA" id="ARBA00022729"/>
    </source>
</evidence>
<evidence type="ECO:0000256" key="8">
    <source>
        <dbReference type="ARBA" id="ARBA00047597"/>
    </source>
</evidence>
<dbReference type="Gene3D" id="3.90.176.10">
    <property type="entry name" value="Toxin ADP-ribosyltransferase, Chain A, domain 1"/>
    <property type="match status" value="1"/>
</dbReference>
<dbReference type="PROSITE" id="PS51996">
    <property type="entry name" value="TR_MART"/>
    <property type="match status" value="1"/>
</dbReference>
<comment type="similarity">
    <text evidence="1 10">Belongs to the Arg-specific ADP-ribosyltransferase family.</text>
</comment>
<keyword evidence="10" id="KW-0521">NADP</keyword>
<gene>
    <name evidence="11" type="ORF">MBJ925_LOCUS26648</name>
</gene>
<dbReference type="GO" id="GO:0016779">
    <property type="term" value="F:nucleotidyltransferase activity"/>
    <property type="evidence" value="ECO:0007669"/>
    <property type="project" value="UniProtKB-KW"/>
</dbReference>
<dbReference type="EC" id="2.4.2.31" evidence="10"/>
<evidence type="ECO:0000313" key="12">
    <source>
        <dbReference type="Proteomes" id="UP000663824"/>
    </source>
</evidence>
<evidence type="ECO:0000256" key="6">
    <source>
        <dbReference type="ARBA" id="ARBA00022737"/>
    </source>
</evidence>
<keyword evidence="5" id="KW-0732">Signal</keyword>
<dbReference type="PANTHER" id="PTHR10680:SF28">
    <property type="entry name" value="SMP-30_GLUCONOLACTONASE_LRE-LIKE REGION DOMAIN-CONTAINING PROTEIN"/>
    <property type="match status" value="1"/>
</dbReference>
<evidence type="ECO:0000256" key="7">
    <source>
        <dbReference type="ARBA" id="ARBA00023180"/>
    </source>
</evidence>
<keyword evidence="10" id="KW-0520">NAD</keyword>
<feature type="repeat" description="NHL" evidence="9">
    <location>
        <begin position="538"/>
        <end position="575"/>
    </location>
</feature>
<evidence type="ECO:0000256" key="3">
    <source>
        <dbReference type="ARBA" id="ARBA00022679"/>
    </source>
</evidence>
<sequence length="575" mass="64683">MSAKLVEIDKHQHRERFSDMAREPCRMLMPIQGYEKAPLVSLEEAIEPIAQDVPDVKRMAYVAKTKCTENPQEKLSIDEAASITLYSMEWKPQDKCLYYVLNETLRNENRQKLEPWFLFLRLILTALAQLPSSLSFVYRGVKRDMRKEYPEGKIFIWWGFSSCTSKLNVLQNKQFLGNTGPRTFFTIECDSGKDIQKYSCFQNEHEILLPAARQFEVKGCLSQGEDLYMIQLKEIPPPFPLIDLISNSSTVNIPSASEIVSSLSKMQIKTKVMSNITANAEWAQSGMTIAGGHGRGDFTNQIKDPYGIFVDDDETVVIADLGNDRIIQWKKGDTNGQVVAGNNGEGNRLNQLNSPTHVLIDKETGSLIICDRDNRRIVRWSHQSGAKEGEILIDSIDCHGLALDDQKYLYVSDIVKDEVIQYKLGEKNGTRVAGGGGKGARLNQLSYPAHLFVDRQQNIYVSDHNNHRVVKWEKDAKEGIIVAGGQGEGNALTQLKDPHGLFVDISGTLYVADLGNNRVMRWRTGEKQGTVIVGGNGKGSRENQFDGPNDLSFDRHGNLYVLDGKNYRVQQFSIK</sequence>
<dbReference type="Proteomes" id="UP000663824">
    <property type="component" value="Unassembled WGS sequence"/>
</dbReference>